<evidence type="ECO:0000313" key="2">
    <source>
        <dbReference type="EMBL" id="MCP2177915.1"/>
    </source>
</evidence>
<comment type="caution">
    <text evidence="2">The sequence shown here is derived from an EMBL/GenBank/DDBJ whole genome shotgun (WGS) entry which is preliminary data.</text>
</comment>
<dbReference type="Proteomes" id="UP001206895">
    <property type="component" value="Unassembled WGS sequence"/>
</dbReference>
<evidence type="ECO:0000313" key="3">
    <source>
        <dbReference type="Proteomes" id="UP001206895"/>
    </source>
</evidence>
<keyword evidence="3" id="KW-1185">Reference proteome</keyword>
<proteinExistence type="predicted"/>
<accession>A0ABT1HIZ6</accession>
<reference evidence="2 3" key="1">
    <citation type="submission" date="2022-06" db="EMBL/GenBank/DDBJ databases">
        <title>Genomic Encyclopedia of Archaeal and Bacterial Type Strains, Phase II (KMG-II): from individual species to whole genera.</title>
        <authorList>
            <person name="Goeker M."/>
        </authorList>
    </citation>
    <scope>NUCLEOTIDE SEQUENCE [LARGE SCALE GENOMIC DNA]</scope>
    <source>
        <strain evidence="2 3">DSM 44693</strain>
    </source>
</reference>
<feature type="domain" description="DUF1990" evidence="1">
    <location>
        <begin position="30"/>
        <end position="184"/>
    </location>
</feature>
<evidence type="ECO:0000259" key="1">
    <source>
        <dbReference type="Pfam" id="PF09348"/>
    </source>
</evidence>
<gene>
    <name evidence="2" type="ORF">LX13_003756</name>
</gene>
<dbReference type="InterPro" id="IPR018960">
    <property type="entry name" value="DUF1990"/>
</dbReference>
<organism evidence="2 3">
    <name type="scientific">Williamsia maris</name>
    <dbReference type="NCBI Taxonomy" id="72806"/>
    <lineage>
        <taxon>Bacteria</taxon>
        <taxon>Bacillati</taxon>
        <taxon>Actinomycetota</taxon>
        <taxon>Actinomycetes</taxon>
        <taxon>Mycobacteriales</taxon>
        <taxon>Nocardiaceae</taxon>
        <taxon>Williamsia</taxon>
    </lineage>
</organism>
<name>A0ABT1HIZ6_9NOCA</name>
<sequence length="192" mass="20603">MTPLPSGMRTDAVTQLDPTTASELRASGYTYFEVGATRGEMPSGYHHQRRETVIGNGRDRFVQCARAVMTWQVQLRAGIAVATSDETVAEGTVARLALGVGPIRIHAPARVVYVFDEPRHAGFAYGTLPGHPELGEELFAVEHRDDDSVVFGVAAFSRSGSRLTTVAGPLGPLAQKIVAGRYLRGMASLPQP</sequence>
<dbReference type="EMBL" id="JAMTCJ010000004">
    <property type="protein sequence ID" value="MCP2177915.1"/>
    <property type="molecule type" value="Genomic_DNA"/>
</dbReference>
<dbReference type="Pfam" id="PF09348">
    <property type="entry name" value="DUF1990"/>
    <property type="match status" value="1"/>
</dbReference>
<protein>
    <submittedName>
        <fullName evidence="2">Uncharacterized protein, UPF0548 family</fullName>
    </submittedName>
</protein>
<dbReference type="PANTHER" id="PTHR34202:SF1">
    <property type="entry name" value="UPF0548 PROTEIN"/>
    <property type="match status" value="1"/>
</dbReference>
<dbReference type="PIRSF" id="PIRSF010260">
    <property type="entry name" value="UCP010260"/>
    <property type="match status" value="1"/>
</dbReference>
<dbReference type="RefSeq" id="WP_253662885.1">
    <property type="nucleotide sequence ID" value="NZ_BAAAJQ010000003.1"/>
</dbReference>
<dbReference type="PANTHER" id="PTHR34202">
    <property type="entry name" value="UPF0548 PROTEIN"/>
    <property type="match status" value="1"/>
</dbReference>
<dbReference type="InterPro" id="IPR014457">
    <property type="entry name" value="UCP010260"/>
</dbReference>